<proteinExistence type="predicted"/>
<keyword evidence="2" id="KW-1185">Reference proteome</keyword>
<organism evidence="1 2">
    <name type="scientific">Stentor coeruleus</name>
    <dbReference type="NCBI Taxonomy" id="5963"/>
    <lineage>
        <taxon>Eukaryota</taxon>
        <taxon>Sar</taxon>
        <taxon>Alveolata</taxon>
        <taxon>Ciliophora</taxon>
        <taxon>Postciliodesmatophora</taxon>
        <taxon>Heterotrichea</taxon>
        <taxon>Heterotrichida</taxon>
        <taxon>Stentoridae</taxon>
        <taxon>Stentor</taxon>
    </lineage>
</organism>
<dbReference type="EMBL" id="MPUH01000723">
    <property type="protein sequence ID" value="OMJ74896.1"/>
    <property type="molecule type" value="Genomic_DNA"/>
</dbReference>
<gene>
    <name evidence="1" type="ORF">SteCoe_26103</name>
</gene>
<dbReference type="Proteomes" id="UP000187209">
    <property type="component" value="Unassembled WGS sequence"/>
</dbReference>
<name>A0A1R2BDT0_9CILI</name>
<protein>
    <submittedName>
        <fullName evidence="1">Uncharacterized protein</fullName>
    </submittedName>
</protein>
<reference evidence="1 2" key="1">
    <citation type="submission" date="2016-11" db="EMBL/GenBank/DDBJ databases">
        <title>The macronuclear genome of Stentor coeruleus: a giant cell with tiny introns.</title>
        <authorList>
            <person name="Slabodnick M."/>
            <person name="Ruby J.G."/>
            <person name="Reiff S.B."/>
            <person name="Swart E.C."/>
            <person name="Gosai S."/>
            <person name="Prabakaran S."/>
            <person name="Witkowska E."/>
            <person name="Larue G.E."/>
            <person name="Fisher S."/>
            <person name="Freeman R.M."/>
            <person name="Gunawardena J."/>
            <person name="Chu W."/>
            <person name="Stover N.A."/>
            <person name="Gregory B.D."/>
            <person name="Nowacki M."/>
            <person name="Derisi J."/>
            <person name="Roy S.W."/>
            <person name="Marshall W.F."/>
            <person name="Sood P."/>
        </authorList>
    </citation>
    <scope>NUCLEOTIDE SEQUENCE [LARGE SCALE GENOMIC DNA]</scope>
    <source>
        <strain evidence="1">WM001</strain>
    </source>
</reference>
<evidence type="ECO:0000313" key="2">
    <source>
        <dbReference type="Proteomes" id="UP000187209"/>
    </source>
</evidence>
<comment type="caution">
    <text evidence="1">The sequence shown here is derived from an EMBL/GenBank/DDBJ whole genome shotgun (WGS) entry which is preliminary data.</text>
</comment>
<evidence type="ECO:0000313" key="1">
    <source>
        <dbReference type="EMBL" id="OMJ74896.1"/>
    </source>
</evidence>
<accession>A0A1R2BDT0</accession>
<dbReference type="AlphaFoldDB" id="A0A1R2BDT0"/>
<sequence length="605" mass="70377">MIGKIDTTKLSEISELKEAVKDYKIALKHAKSLQSLKKCYQSYKNQQKIRAGKNQEKLCSKISNLIHSDLKTIDDFQFFPMLISLKQYKIPLRIPLTLYCSGKEYHLIKSESFVNVKSGPETVGKFLKDLPGISCLPICLFKPQDGKIKLFCNLSMLRNFIYDHSSDKGYYQHFVHPIGANASVLVAHAKLNSYTTSYVVKNNIEIPKKDRVLFEKQKSLISNSGCDKIISVFLQDSISKHELIPKVTRQLTFEFPTLDSSSVSHLDYPPQIKNQKFRNLIQRIQTIDHYRNTYGGTSPHFSQNLNEIYLVNLRKINLLSAYLLKATVPSIEKMTKTLYNLISEYIRKEYFREILEITLIYIKEKDKGWTFLGVDKIKCSKSPEFEEVEMNLPLKDRPSSIFIHDFSVILNASIINNADISPEKSDNDEEVIKVRQFKHLKAKSCFQTHNFDNPINLDDKITKQINNAVFNCDTMKFKARMAKFGGKTLDKKYEALKFWKEFSVKVQKGIVRGSIGRYFVGFTNEKFYSVSRYFFKVFSSDIDIRTKKKLKDVHREIMISDEDFDEMKKIYMNALEDFNIEDEDMKFIAMSFESIRYLIVSEDNY</sequence>